<evidence type="ECO:0000313" key="14">
    <source>
        <dbReference type="RefSeq" id="XP_034241150.1"/>
    </source>
</evidence>
<dbReference type="InParanoid" id="A0A6P8YUG3"/>
<dbReference type="InterPro" id="IPR055170">
    <property type="entry name" value="GFO_IDH_MocA-like_dom"/>
</dbReference>
<dbReference type="AlphaFoldDB" id="A0A6P8YUG3"/>
<dbReference type="SUPFAM" id="SSF55347">
    <property type="entry name" value="Glyceraldehyde-3-phosphate dehydrogenase-like, C-terminal domain"/>
    <property type="match status" value="1"/>
</dbReference>
<gene>
    <name evidence="14" type="primary">LOC117645221</name>
</gene>
<feature type="domain" description="GFO/IDH/MocA-like oxidoreductase" evidence="12">
    <location>
        <begin position="145"/>
        <end position="256"/>
    </location>
</feature>
<dbReference type="InterPro" id="IPR036291">
    <property type="entry name" value="NAD(P)-bd_dom_sf"/>
</dbReference>
<dbReference type="InterPro" id="IPR050984">
    <property type="entry name" value="Gfo/Idh/MocA_domain"/>
</dbReference>
<dbReference type="Gene3D" id="3.40.50.720">
    <property type="entry name" value="NAD(P)-binding Rossmann-like Domain"/>
    <property type="match status" value="1"/>
</dbReference>
<evidence type="ECO:0000256" key="8">
    <source>
        <dbReference type="ARBA" id="ARBA00043025"/>
    </source>
</evidence>
<dbReference type="GO" id="GO:0047115">
    <property type="term" value="F:trans-1,2-dihydrobenzene-1,2-diol dehydrogenase activity"/>
    <property type="evidence" value="ECO:0007669"/>
    <property type="project" value="UniProtKB-EC"/>
</dbReference>
<evidence type="ECO:0000259" key="11">
    <source>
        <dbReference type="Pfam" id="PF01408"/>
    </source>
</evidence>
<protein>
    <recommendedName>
        <fullName evidence="5">Trans-1,2-dihydrobenzene-1,2-diol dehydrogenase</fullName>
        <ecNumber evidence="4">1.1.1.179</ecNumber>
        <ecNumber evidence="3">1.3.1.20</ecNumber>
    </recommendedName>
    <alternativeName>
        <fullName evidence="8">D-xylose 1-dehydrogenase</fullName>
    </alternativeName>
    <alternativeName>
        <fullName evidence="7">D-xylose-NADP dehydrogenase</fullName>
    </alternativeName>
    <alternativeName>
        <fullName evidence="6">Dimeric dihydrodiol dehydrogenase</fullName>
    </alternativeName>
</protein>
<evidence type="ECO:0000256" key="3">
    <source>
        <dbReference type="ARBA" id="ARBA00038853"/>
    </source>
</evidence>
<proteinExistence type="inferred from homology"/>
<dbReference type="GO" id="GO:0047837">
    <property type="term" value="F:D-xylose 1-dehydrogenase (NADP+) activity"/>
    <property type="evidence" value="ECO:0007669"/>
    <property type="project" value="UniProtKB-EC"/>
</dbReference>
<dbReference type="RefSeq" id="XP_034241150.1">
    <property type="nucleotide sequence ID" value="XM_034385259.1"/>
</dbReference>
<keyword evidence="13" id="KW-1185">Reference proteome</keyword>
<name>A0A6P8YUG3_THRPL</name>
<evidence type="ECO:0000259" key="12">
    <source>
        <dbReference type="Pfam" id="PF22725"/>
    </source>
</evidence>
<dbReference type="PANTHER" id="PTHR22604:SF105">
    <property type="entry name" value="TRANS-1,2-DIHYDROBENZENE-1,2-DIOL DEHYDROGENASE"/>
    <property type="match status" value="1"/>
</dbReference>
<evidence type="ECO:0000256" key="9">
    <source>
        <dbReference type="ARBA" id="ARBA00047423"/>
    </source>
</evidence>
<dbReference type="GeneID" id="117645221"/>
<dbReference type="GO" id="GO:0000166">
    <property type="term" value="F:nucleotide binding"/>
    <property type="evidence" value="ECO:0007669"/>
    <property type="project" value="InterPro"/>
</dbReference>
<evidence type="ECO:0000313" key="13">
    <source>
        <dbReference type="Proteomes" id="UP000515158"/>
    </source>
</evidence>
<accession>A0A6P8YUG3</accession>
<dbReference type="Proteomes" id="UP000515158">
    <property type="component" value="Unplaced"/>
</dbReference>
<dbReference type="SUPFAM" id="SSF51735">
    <property type="entry name" value="NAD(P)-binding Rossmann-fold domains"/>
    <property type="match status" value="1"/>
</dbReference>
<evidence type="ECO:0000256" key="1">
    <source>
        <dbReference type="ARBA" id="ARBA00010928"/>
    </source>
</evidence>
<evidence type="ECO:0000256" key="2">
    <source>
        <dbReference type="ARBA" id="ARBA00023002"/>
    </source>
</evidence>
<comment type="catalytic activity">
    <reaction evidence="9">
        <text>(1R,2R)-1,2-dihydrobenzene-1,2-diol + NADP(+) = catechol + NADPH + H(+)</text>
        <dbReference type="Rhea" id="RHEA:16729"/>
        <dbReference type="ChEBI" id="CHEBI:10702"/>
        <dbReference type="ChEBI" id="CHEBI:15378"/>
        <dbReference type="ChEBI" id="CHEBI:18135"/>
        <dbReference type="ChEBI" id="CHEBI:57783"/>
        <dbReference type="ChEBI" id="CHEBI:58349"/>
        <dbReference type="EC" id="1.3.1.20"/>
    </reaction>
</comment>
<dbReference type="PANTHER" id="PTHR22604">
    <property type="entry name" value="OXIDOREDUCTASES"/>
    <property type="match status" value="1"/>
</dbReference>
<evidence type="ECO:0000256" key="7">
    <source>
        <dbReference type="ARBA" id="ARBA00042988"/>
    </source>
</evidence>
<dbReference type="Pfam" id="PF01408">
    <property type="entry name" value="GFO_IDH_MocA"/>
    <property type="match status" value="1"/>
</dbReference>
<reference evidence="14" key="1">
    <citation type="submission" date="2025-08" db="UniProtKB">
        <authorList>
            <consortium name="RefSeq"/>
        </authorList>
    </citation>
    <scope>IDENTIFICATION</scope>
    <source>
        <tissue evidence="14">Total insect</tissue>
    </source>
</reference>
<sequence>MWVSMEEFNEMATNWGIASAGLISHDFATAVATLPANEHRLVAVAARDPARAKDFAARHNIPHVHSSYEELAKNADVEVVYVGTINTYHYEVSKLMLEHGKHVLCEKPLCMNQRDTAALLKLAKEKKLFFMEAIWSRFFPSYEFVRKELSAKAIGDVVQLNVNFGVYLEAARVKQMDLGGGTILDLGVYVLQLAVMVFGPTMPLSLKAVGHLNSEGVDDSAAIVLTYPGSKTAVLTTSSLANMNKDATIYGTKGSIQIKDPFWCPTIVVSGDKSSEFVLPPTAQPCNFTNSAGLRYEAAEVRRCIQEGLYESPKLTHEETMIISKMEDMVRAQIGVKYPSDPQ</sequence>
<comment type="similarity">
    <text evidence="1">Belongs to the Gfo/Idh/MocA family.</text>
</comment>
<feature type="domain" description="Gfo/Idh/MocA-like oxidoreductase N-terminal" evidence="11">
    <location>
        <begin position="14"/>
        <end position="131"/>
    </location>
</feature>
<dbReference type="FunCoup" id="A0A6P8YUG3">
    <property type="interactions" value="260"/>
</dbReference>
<evidence type="ECO:0000256" key="5">
    <source>
        <dbReference type="ARBA" id="ARBA00040603"/>
    </source>
</evidence>
<dbReference type="EC" id="1.3.1.20" evidence="3"/>
<dbReference type="InterPro" id="IPR000683">
    <property type="entry name" value="Gfo/Idh/MocA-like_OxRdtase_N"/>
</dbReference>
<evidence type="ECO:0000256" key="6">
    <source>
        <dbReference type="ARBA" id="ARBA00042926"/>
    </source>
</evidence>
<dbReference type="Pfam" id="PF22725">
    <property type="entry name" value="GFO_IDH_MocA_C3"/>
    <property type="match status" value="1"/>
</dbReference>
<dbReference type="OrthoDB" id="2129491at2759"/>
<evidence type="ECO:0000256" key="4">
    <source>
        <dbReference type="ARBA" id="ARBA00038984"/>
    </source>
</evidence>
<evidence type="ECO:0000256" key="10">
    <source>
        <dbReference type="ARBA" id="ARBA00049233"/>
    </source>
</evidence>
<comment type="catalytic activity">
    <reaction evidence="10">
        <text>D-xylose + NADP(+) = D-xylono-1,5-lactone + NADPH + H(+)</text>
        <dbReference type="Rhea" id="RHEA:22000"/>
        <dbReference type="ChEBI" id="CHEBI:15378"/>
        <dbReference type="ChEBI" id="CHEBI:15867"/>
        <dbReference type="ChEBI" id="CHEBI:53455"/>
        <dbReference type="ChEBI" id="CHEBI:57783"/>
        <dbReference type="ChEBI" id="CHEBI:58349"/>
        <dbReference type="EC" id="1.1.1.179"/>
    </reaction>
</comment>
<dbReference type="KEGG" id="tpal:117645221"/>
<dbReference type="EC" id="1.1.1.179" evidence="4"/>
<dbReference type="Gene3D" id="3.30.360.10">
    <property type="entry name" value="Dihydrodipicolinate Reductase, domain 2"/>
    <property type="match status" value="1"/>
</dbReference>
<keyword evidence="2" id="KW-0560">Oxidoreductase</keyword>
<organism evidence="14">
    <name type="scientific">Thrips palmi</name>
    <name type="common">Melon thrips</name>
    <dbReference type="NCBI Taxonomy" id="161013"/>
    <lineage>
        <taxon>Eukaryota</taxon>
        <taxon>Metazoa</taxon>
        <taxon>Ecdysozoa</taxon>
        <taxon>Arthropoda</taxon>
        <taxon>Hexapoda</taxon>
        <taxon>Insecta</taxon>
        <taxon>Pterygota</taxon>
        <taxon>Neoptera</taxon>
        <taxon>Paraneoptera</taxon>
        <taxon>Thysanoptera</taxon>
        <taxon>Terebrantia</taxon>
        <taxon>Thripoidea</taxon>
        <taxon>Thripidae</taxon>
        <taxon>Thrips</taxon>
    </lineage>
</organism>